<protein>
    <submittedName>
        <fullName evidence="2">Uncharacterized protein</fullName>
    </submittedName>
</protein>
<dbReference type="AlphaFoldDB" id="A0AAE0IL17"/>
<keyword evidence="3" id="KW-1185">Reference proteome</keyword>
<evidence type="ECO:0000256" key="1">
    <source>
        <dbReference type="SAM" id="MobiDB-lite"/>
    </source>
</evidence>
<dbReference type="EMBL" id="JAUEPO010000003">
    <property type="protein sequence ID" value="KAK3326995.1"/>
    <property type="molecule type" value="Genomic_DNA"/>
</dbReference>
<comment type="caution">
    <text evidence="2">The sequence shown here is derived from an EMBL/GenBank/DDBJ whole genome shotgun (WGS) entry which is preliminary data.</text>
</comment>
<feature type="region of interest" description="Disordered" evidence="1">
    <location>
        <begin position="34"/>
        <end position="125"/>
    </location>
</feature>
<proteinExistence type="predicted"/>
<reference evidence="2" key="2">
    <citation type="submission" date="2023-06" db="EMBL/GenBank/DDBJ databases">
        <authorList>
            <consortium name="Lawrence Berkeley National Laboratory"/>
            <person name="Haridas S."/>
            <person name="Hensen N."/>
            <person name="Bonometti L."/>
            <person name="Westerberg I."/>
            <person name="Brannstrom I.O."/>
            <person name="Guillou S."/>
            <person name="Cros-Aarteil S."/>
            <person name="Calhoun S."/>
            <person name="Kuo A."/>
            <person name="Mondo S."/>
            <person name="Pangilinan J."/>
            <person name="Riley R."/>
            <person name="Labutti K."/>
            <person name="Andreopoulos B."/>
            <person name="Lipzen A."/>
            <person name="Chen C."/>
            <person name="Yanf M."/>
            <person name="Daum C."/>
            <person name="Ng V."/>
            <person name="Clum A."/>
            <person name="Steindorff A."/>
            <person name="Ohm R."/>
            <person name="Martin F."/>
            <person name="Silar P."/>
            <person name="Natvig D."/>
            <person name="Lalanne C."/>
            <person name="Gautier V."/>
            <person name="Ament-Velasquez S.L."/>
            <person name="Kruys A."/>
            <person name="Hutchinson M.I."/>
            <person name="Powell A.J."/>
            <person name="Barry K."/>
            <person name="Miller A.N."/>
            <person name="Grigoriev I.V."/>
            <person name="Debuchy R."/>
            <person name="Gladieux P."/>
            <person name="Thoren M.H."/>
            <person name="Johannesson H."/>
        </authorList>
    </citation>
    <scope>NUCLEOTIDE SEQUENCE</scope>
    <source>
        <strain evidence="2">SMH4131-1</strain>
    </source>
</reference>
<reference evidence="2" key="1">
    <citation type="journal article" date="2023" name="Mol. Phylogenet. Evol.">
        <title>Genome-scale phylogeny and comparative genomics of the fungal order Sordariales.</title>
        <authorList>
            <person name="Hensen N."/>
            <person name="Bonometti L."/>
            <person name="Westerberg I."/>
            <person name="Brannstrom I.O."/>
            <person name="Guillou S."/>
            <person name="Cros-Aarteil S."/>
            <person name="Calhoun S."/>
            <person name="Haridas S."/>
            <person name="Kuo A."/>
            <person name="Mondo S."/>
            <person name="Pangilinan J."/>
            <person name="Riley R."/>
            <person name="LaButti K."/>
            <person name="Andreopoulos B."/>
            <person name="Lipzen A."/>
            <person name="Chen C."/>
            <person name="Yan M."/>
            <person name="Daum C."/>
            <person name="Ng V."/>
            <person name="Clum A."/>
            <person name="Steindorff A."/>
            <person name="Ohm R.A."/>
            <person name="Martin F."/>
            <person name="Silar P."/>
            <person name="Natvig D.O."/>
            <person name="Lalanne C."/>
            <person name="Gautier V."/>
            <person name="Ament-Velasquez S.L."/>
            <person name="Kruys A."/>
            <person name="Hutchinson M.I."/>
            <person name="Powell A.J."/>
            <person name="Barry K."/>
            <person name="Miller A.N."/>
            <person name="Grigoriev I.V."/>
            <person name="Debuchy R."/>
            <person name="Gladieux P."/>
            <person name="Hiltunen Thoren M."/>
            <person name="Johannesson H."/>
        </authorList>
    </citation>
    <scope>NUCLEOTIDE SEQUENCE</scope>
    <source>
        <strain evidence="2">SMH4131-1</strain>
    </source>
</reference>
<gene>
    <name evidence="2" type="ORF">B0T19DRAFT_460021</name>
</gene>
<evidence type="ECO:0000313" key="3">
    <source>
        <dbReference type="Proteomes" id="UP001286456"/>
    </source>
</evidence>
<sequence>MPRMFISSDIPLVGERNSYNFELQFNILSDERVQSQHLHSPAHPQFASYPRDPMVKAEDDPLPQLLPPQNYVDDKRRPSYPPQTPLSHNQPYDYQPAYGPPHGQLTYPIQIASSSQKPKASQARV</sequence>
<evidence type="ECO:0000313" key="2">
    <source>
        <dbReference type="EMBL" id="KAK3326995.1"/>
    </source>
</evidence>
<organism evidence="2 3">
    <name type="scientific">Cercophora scortea</name>
    <dbReference type="NCBI Taxonomy" id="314031"/>
    <lineage>
        <taxon>Eukaryota</taxon>
        <taxon>Fungi</taxon>
        <taxon>Dikarya</taxon>
        <taxon>Ascomycota</taxon>
        <taxon>Pezizomycotina</taxon>
        <taxon>Sordariomycetes</taxon>
        <taxon>Sordariomycetidae</taxon>
        <taxon>Sordariales</taxon>
        <taxon>Lasiosphaeriaceae</taxon>
        <taxon>Cercophora</taxon>
    </lineage>
</organism>
<name>A0AAE0IL17_9PEZI</name>
<accession>A0AAE0IL17</accession>
<feature type="compositionally biased region" description="Low complexity" evidence="1">
    <location>
        <begin position="112"/>
        <end position="125"/>
    </location>
</feature>
<dbReference type="Proteomes" id="UP001286456">
    <property type="component" value="Unassembled WGS sequence"/>
</dbReference>